<dbReference type="EMBL" id="FWXH01000008">
    <property type="protein sequence ID" value="SMC24914.1"/>
    <property type="molecule type" value="Genomic_DNA"/>
</dbReference>
<dbReference type="InterPro" id="IPR013420">
    <property type="entry name" value="CRISPR-assoc_prot_Cas8b/Csh1_C"/>
</dbReference>
<gene>
    <name evidence="1" type="ORF">SAMN02745134_02308</name>
</gene>
<sequence>MLKDCMDKFYGIYDEDKEDYIFEDYYLKEGTYLLVNENGDVEKEFKVTKNNNDKTYDYYDKFAEMDYLSKLIDMNKPIDPSKVIHSNNYLSFFIKKDSIKEKLTEDIIDAYYDILLNPMKKYEKDKNKKKMYKEVEEEFGKVHEEKLQKNKTWIKEHIKNLIREENKEKNYLKIFFEADIEEYRRESKKYVIPNIYNSTQYNINIKGITYGLPNDNMGLNAKKPYLENKSRKNTLPYLISTEEVSKQKKFFDYLMNNANQGKNNVYVSDDKIKCLPKGQFLEEDFNGHFLRIQKGKELEIHDFDNIVGMRFKINNLQVKMVIPIDYSKIKQTLDYGKIENLKELEANINSTFFNKFLSGNYFSKPKDIRLNDFIVKENLLMYREAFFAWFYKGNSSVIEQSFDKLTMCLIKNSISNEYLIKAKEQYNLRSGVLEYFKGVKNMADITMELSNKLRKKINNDTTDKIESDDEYYFAVGQAVSYLISLNKSSKKMHSLINPILNCKSNERLNGEIIRLFQKYDYAIEKRNLRFNNLGTMILGYIPEGKLNENLLISGYLYSNLIYEKSKTENGKGEVEGGKDHE</sequence>
<dbReference type="STRING" id="1121291.SAMN02745134_02308"/>
<dbReference type="RefSeq" id="WP_084116140.1">
    <property type="nucleotide sequence ID" value="NZ_FWXH01000008.1"/>
</dbReference>
<keyword evidence="2" id="KW-1185">Reference proteome</keyword>
<evidence type="ECO:0000313" key="1">
    <source>
        <dbReference type="EMBL" id="SMC24914.1"/>
    </source>
</evidence>
<proteinExistence type="predicted"/>
<organism evidence="1 2">
    <name type="scientific">Clostridium acidisoli DSM 12555</name>
    <dbReference type="NCBI Taxonomy" id="1121291"/>
    <lineage>
        <taxon>Bacteria</taxon>
        <taxon>Bacillati</taxon>
        <taxon>Bacillota</taxon>
        <taxon>Clostridia</taxon>
        <taxon>Eubacteriales</taxon>
        <taxon>Clostridiaceae</taxon>
        <taxon>Clostridium</taxon>
    </lineage>
</organism>
<name>A0A1W1XM39_9CLOT</name>
<reference evidence="1 2" key="1">
    <citation type="submission" date="2017-04" db="EMBL/GenBank/DDBJ databases">
        <authorList>
            <person name="Afonso C.L."/>
            <person name="Miller P.J."/>
            <person name="Scott M.A."/>
            <person name="Spackman E."/>
            <person name="Goraichik I."/>
            <person name="Dimitrov K.M."/>
            <person name="Suarez D.L."/>
            <person name="Swayne D.E."/>
        </authorList>
    </citation>
    <scope>NUCLEOTIDE SEQUENCE [LARGE SCALE GENOMIC DNA]</scope>
    <source>
        <strain evidence="1 2">DSM 12555</strain>
    </source>
</reference>
<evidence type="ECO:0000313" key="2">
    <source>
        <dbReference type="Proteomes" id="UP000192468"/>
    </source>
</evidence>
<dbReference type="Proteomes" id="UP000192468">
    <property type="component" value="Unassembled WGS sequence"/>
</dbReference>
<dbReference type="AlphaFoldDB" id="A0A1W1XM39"/>
<accession>A0A1W1XM39</accession>
<dbReference type="NCBIfam" id="TIGR02591">
    <property type="entry name" value="cas_Csh1"/>
    <property type="match status" value="1"/>
</dbReference>
<protein>
    <submittedName>
        <fullName evidence="1">CRISPR-associated protein Csh1</fullName>
    </submittedName>
</protein>
<dbReference type="OrthoDB" id="1397020at2"/>